<organism evidence="1 2">
    <name type="scientific">Hadarchaeum yellowstonense</name>
    <dbReference type="NCBI Taxonomy" id="1776334"/>
    <lineage>
        <taxon>Archaea</taxon>
        <taxon>Methanobacteriati</taxon>
        <taxon>Candidatus Hadarchaeota</taxon>
        <taxon>Candidatus Hadarchaeia</taxon>
        <taxon>Candidatus Hadarchaeales</taxon>
        <taxon>Candidatus Hadarchaeaceae</taxon>
        <taxon>Candidatus Hadarchaeum</taxon>
    </lineage>
</organism>
<dbReference type="Pfam" id="PF04919">
    <property type="entry name" value="DUF655"/>
    <property type="match status" value="1"/>
</dbReference>
<dbReference type="InterPro" id="IPR012340">
    <property type="entry name" value="NA-bd_OB-fold"/>
</dbReference>
<dbReference type="AlphaFoldDB" id="A0A147JUJ6"/>
<comment type="caution">
    <text evidence="1">The sequence shown here is derived from an EMBL/GenBank/DDBJ whole genome shotgun (WGS) entry which is preliminary data.</text>
</comment>
<dbReference type="Gene3D" id="1.10.150.280">
    <property type="entry name" value="AF1531-like domain"/>
    <property type="match status" value="1"/>
</dbReference>
<dbReference type="InterPro" id="IPR007003">
    <property type="entry name" value="DUF655"/>
</dbReference>
<proteinExistence type="predicted"/>
<dbReference type="Gene3D" id="2.40.50.140">
    <property type="entry name" value="Nucleic acid-binding proteins"/>
    <property type="match status" value="1"/>
</dbReference>
<dbReference type="STRING" id="1776334.APZ16_07180"/>
<reference evidence="1 2" key="1">
    <citation type="journal article" date="2016" name="Nat. Microbiol.">
        <title>Genomic inference of the metabolism of cosmopolitan subsurface Archaea, Hadesarchaea.</title>
        <authorList>
            <person name="Baker B.J."/>
            <person name="Saw J.H."/>
            <person name="Lind A.E."/>
            <person name="Lazar C.S."/>
            <person name="Hinrichs K.-U."/>
            <person name="Teske A.P."/>
            <person name="Ettema T.J."/>
        </authorList>
    </citation>
    <scope>NUCLEOTIDE SEQUENCE [LARGE SCALE GENOMIC DNA]</scope>
</reference>
<dbReference type="Proteomes" id="UP000074294">
    <property type="component" value="Unassembled WGS sequence"/>
</dbReference>
<dbReference type="SUPFAM" id="SSF160975">
    <property type="entry name" value="AF1531-like"/>
    <property type="match status" value="1"/>
</dbReference>
<evidence type="ECO:0000313" key="1">
    <source>
        <dbReference type="EMBL" id="KUO40186.1"/>
    </source>
</evidence>
<dbReference type="EMBL" id="LQMQ01000047">
    <property type="protein sequence ID" value="KUO40186.1"/>
    <property type="molecule type" value="Genomic_DNA"/>
</dbReference>
<protein>
    <submittedName>
        <fullName evidence="1">Uncharacterized protein</fullName>
    </submittedName>
</protein>
<dbReference type="PANTHER" id="PTHR40734:SF1">
    <property type="entry name" value="DNA-BINDING PROTEIN"/>
    <property type="match status" value="1"/>
</dbReference>
<gene>
    <name evidence="1" type="ORF">APZ16_07180</name>
</gene>
<name>A0A147JUJ6_HADYE</name>
<sequence length="198" mass="22695">MFSVEKKYEDRGIVLDFLPQGHPNDPRPIHLREPIAQILGDTFFTLLEVVPVKGVTFLPHERVSIGKGERDKVERIKRRIGYEDLTAAAKAELQPVVESLVNENPDRFVEFFNRAGPLTTRFHQLELIPGIGKKLMWAIIEERKKSPFVDFADIENRVKGLVNVKSLIAKRIVMELQGVDKYRIFVRPPARKSTEEAP</sequence>
<dbReference type="PANTHER" id="PTHR40734">
    <property type="entry name" value="TRNA-SPECIFIC ADENOSINE DEAMINASE-RELATED"/>
    <property type="match status" value="1"/>
</dbReference>
<evidence type="ECO:0000313" key="2">
    <source>
        <dbReference type="Proteomes" id="UP000074294"/>
    </source>
</evidence>
<accession>A0A147JUJ6</accession>